<feature type="compositionally biased region" description="Polar residues" evidence="1">
    <location>
        <begin position="20"/>
        <end position="32"/>
    </location>
</feature>
<organism evidence="2 3">
    <name type="scientific">Spodoptera cosmioides nucleopolyhedrovirus</name>
    <dbReference type="NCBI Taxonomy" id="2605774"/>
    <lineage>
        <taxon>Viruses</taxon>
        <taxon>Viruses incertae sedis</taxon>
        <taxon>Naldaviricetes</taxon>
        <taxon>Lefavirales</taxon>
        <taxon>Baculoviridae</taxon>
        <taxon>Alphabaculovirus</taxon>
        <taxon>Alphabaculovirus spocosmioidis</taxon>
    </lineage>
</organism>
<evidence type="ECO:0000313" key="2">
    <source>
        <dbReference type="EMBL" id="QEI03505.1"/>
    </source>
</evidence>
<sequence>MKTRSAAMKTRSAAMKTRSAMKNSISSRTLSKNPPKKSRKSVVAEKQLLLSLLPVEIIWKILEYTDYDTFLAVTGDHVRADTILLSQGQFKKYFETRPFDYCPNRDYRLAEYSKQQDCAIRLPLLADGLFQTYVKTQPDDYDIAKDTLLQSFLGVKDTTNLSLLIDGNFYEYQQVMQEKEKGAYDVTKDTLLMRYLGTNADNIVECFDYLTEFDWFFRGVETVNHTAAKLLAIRRMRTTCFYKFLKLKNVSVPECLLPMNVAKVLIKYSQLFETEALYLSKGCAQCFEPAIPRETGEKFLQTSDWENLYVILFCCNCAYCLLKLPFESDSDSD</sequence>
<protein>
    <submittedName>
        <fullName evidence="2">LEF-7</fullName>
    </submittedName>
</protein>
<proteinExistence type="predicted"/>
<feature type="region of interest" description="Disordered" evidence="1">
    <location>
        <begin position="1"/>
        <end position="38"/>
    </location>
</feature>
<gene>
    <name evidence="2" type="primary">lef-7</name>
</gene>
<reference evidence="2 3" key="1">
    <citation type="submission" date="2019-01" db="EMBL/GenBank/DDBJ databases">
        <title>The Spodoptera cosmioides nucleopolyhedrovirus (SpcoNPV) is a novel virus isolated from the polyphagous black armyworm, Spodoptera cosmioides (Walker) (Lepidoptera: Noctuidae).</title>
        <authorList>
            <person name="Santos E.R."/>
            <person name="Oliveira L.B."/>
            <person name="Silva L.A."/>
            <person name="Sosa-Gomez D.R."/>
            <person name="Ribeiro B.M."/>
            <person name="Ardisson-Araujo D.M.P."/>
        </authorList>
    </citation>
    <scope>NUCLEOTIDE SEQUENCE [LARGE SCALE GENOMIC DNA]</scope>
    <source>
        <strain evidence="2">VPN72</strain>
    </source>
</reference>
<evidence type="ECO:0000256" key="1">
    <source>
        <dbReference type="SAM" id="MobiDB-lite"/>
    </source>
</evidence>
<keyword evidence="3" id="KW-1185">Reference proteome</keyword>
<dbReference type="EMBL" id="MK419955">
    <property type="protein sequence ID" value="QEI03505.1"/>
    <property type="molecule type" value="Genomic_DNA"/>
</dbReference>
<accession>A0A6B7KKT8</accession>
<evidence type="ECO:0000313" key="3">
    <source>
        <dbReference type="Proteomes" id="UP001223634"/>
    </source>
</evidence>
<name>A0A6B7KKT8_9ABAC</name>
<dbReference type="Proteomes" id="UP001223634">
    <property type="component" value="Segment"/>
</dbReference>